<protein>
    <submittedName>
        <fullName evidence="4">N-terminal double-transmembrane domain-containing protein</fullName>
    </submittedName>
</protein>
<feature type="domain" description="Aerotolerance regulator N-terminal" evidence="2">
    <location>
        <begin position="1"/>
        <end position="76"/>
    </location>
</feature>
<dbReference type="PANTHER" id="PTHR37464:SF1">
    <property type="entry name" value="BLL2463 PROTEIN"/>
    <property type="match status" value="1"/>
</dbReference>
<dbReference type="InterPro" id="IPR011933">
    <property type="entry name" value="Double_TM_dom"/>
</dbReference>
<accession>I4AQ98</accession>
<keyword evidence="1" id="KW-1133">Transmembrane helix</keyword>
<dbReference type="Gene3D" id="3.40.50.880">
    <property type="match status" value="1"/>
</dbReference>
<feature type="domain" description="CARDB" evidence="3">
    <location>
        <begin position="244"/>
        <end position="312"/>
    </location>
</feature>
<evidence type="ECO:0000256" key="1">
    <source>
        <dbReference type="SAM" id="Phobius"/>
    </source>
</evidence>
<dbReference type="OrthoDB" id="9810200at2"/>
<dbReference type="Gene3D" id="2.60.40.10">
    <property type="entry name" value="Immunoglobulins"/>
    <property type="match status" value="1"/>
</dbReference>
<dbReference type="KEGG" id="fli:Fleli_3827"/>
<keyword evidence="1 4" id="KW-0812">Transmembrane</keyword>
<feature type="transmembrane region" description="Helical" evidence="1">
    <location>
        <begin position="6"/>
        <end position="24"/>
    </location>
</feature>
<sequence length="698" mass="78478">MQFLNPSLLWALSLMIIPVIIHLFNFQRPKKVLFTNVEFLKEVQQMSKSRNRLKHILIMLARMAFIGLLVLAFARPILPSQNLDVSSISASQQVSIYLDNSFSLQNEQDNKRLLDLGATYAQTIPELFPKSATFQFLDNSFEGNTNFFYPKTTISDRLSTIDFSGINRNFTEVYKKQLRTFESKLNQSTGKGGHIFWVSDFQKNIIPNLGEIEFDSAYNYYVLPVSPTQTSNLLVDSVWLENPFVQPNAPQNITIRVRNLGTETIENKSLQLFIDNKQVSASVVSLPAQSSKEVEMNFSVTKTEGTISAKISIEDYPVLFDNDYFFTLRIAPKINILNIFEKKSESQTYIKNVFTNADFFVFSATSTQNLDYNVLQNTDLVVLDGISSIDETLQRTLRKFLSSGGNVLVFPASTSKATDFNSALGISVRGTNAEAGVGLSLLPPSENEPFFEGVFEQISPSMSMPIATSVWSGLSSGQSILKFRNGQPFLMRQQTAEGNVFVCAAPLEENWSGFGKHALFVPTMYKIALSSLSQADLLAYNLEEQTAILSLDSLQKNSVFELVLLQNNSTTNQNSNQGIIPAQRISGNKIIFEIPRSSLKAGVYELRNKQTQKAETLLAFNYSRKESYLDFHTKEELTKAWAEKSNVQIFSLDGEDAKDFVTTFKEQNSTIPLWRYFIIAALVAVFVEIILARVFSRA</sequence>
<dbReference type="Pfam" id="PF07584">
    <property type="entry name" value="BatA"/>
    <property type="match status" value="1"/>
</dbReference>
<keyword evidence="1" id="KW-0472">Membrane</keyword>
<dbReference type="RefSeq" id="WP_014799556.1">
    <property type="nucleotide sequence ID" value="NC_018018.1"/>
</dbReference>
<dbReference type="InterPro" id="IPR024163">
    <property type="entry name" value="Aerotolerance_reg_N"/>
</dbReference>
<organism evidence="4 5">
    <name type="scientific">Bernardetia litoralis (strain ATCC 23117 / DSM 6794 / NBRC 15988 / NCIMB 1366 / Fx l1 / Sio-4)</name>
    <name type="common">Flexibacter litoralis</name>
    <dbReference type="NCBI Taxonomy" id="880071"/>
    <lineage>
        <taxon>Bacteria</taxon>
        <taxon>Pseudomonadati</taxon>
        <taxon>Bacteroidota</taxon>
        <taxon>Cytophagia</taxon>
        <taxon>Cytophagales</taxon>
        <taxon>Bernardetiaceae</taxon>
        <taxon>Bernardetia</taxon>
    </lineage>
</organism>
<feature type="transmembrane region" description="Helical" evidence="1">
    <location>
        <begin position="673"/>
        <end position="695"/>
    </location>
</feature>
<dbReference type="InterPro" id="IPR029062">
    <property type="entry name" value="Class_I_gatase-like"/>
</dbReference>
<dbReference type="PANTHER" id="PTHR37464">
    <property type="entry name" value="BLL2463 PROTEIN"/>
    <property type="match status" value="1"/>
</dbReference>
<evidence type="ECO:0000259" key="3">
    <source>
        <dbReference type="Pfam" id="PF07705"/>
    </source>
</evidence>
<proteinExistence type="predicted"/>
<evidence type="ECO:0000259" key="2">
    <source>
        <dbReference type="Pfam" id="PF07584"/>
    </source>
</evidence>
<dbReference type="PATRIC" id="fig|880071.3.peg.3830"/>
<dbReference type="HOGENOM" id="CLU_017817_1_0_10"/>
<dbReference type="NCBIfam" id="TIGR02226">
    <property type="entry name" value="two_anch"/>
    <property type="match status" value="1"/>
</dbReference>
<dbReference type="AlphaFoldDB" id="I4AQ98"/>
<dbReference type="EMBL" id="CP003345">
    <property type="protein sequence ID" value="AFM06133.1"/>
    <property type="molecule type" value="Genomic_DNA"/>
</dbReference>
<dbReference type="eggNOG" id="COG1572">
    <property type="taxonomic scope" value="Bacteria"/>
</dbReference>
<gene>
    <name evidence="4" type="ordered locus">Fleli_3827</name>
</gene>
<keyword evidence="5" id="KW-1185">Reference proteome</keyword>
<feature type="transmembrane region" description="Helical" evidence="1">
    <location>
        <begin position="56"/>
        <end position="78"/>
    </location>
</feature>
<evidence type="ECO:0000313" key="4">
    <source>
        <dbReference type="EMBL" id="AFM06133.1"/>
    </source>
</evidence>
<dbReference type="InterPro" id="IPR013783">
    <property type="entry name" value="Ig-like_fold"/>
</dbReference>
<dbReference type="Proteomes" id="UP000006054">
    <property type="component" value="Chromosome"/>
</dbReference>
<reference evidence="5" key="1">
    <citation type="submission" date="2012-06" db="EMBL/GenBank/DDBJ databases">
        <title>The complete genome of Flexibacter litoralis DSM 6794.</title>
        <authorList>
            <person name="Lucas S."/>
            <person name="Copeland A."/>
            <person name="Lapidus A."/>
            <person name="Glavina del Rio T."/>
            <person name="Dalin E."/>
            <person name="Tice H."/>
            <person name="Bruce D."/>
            <person name="Goodwin L."/>
            <person name="Pitluck S."/>
            <person name="Peters L."/>
            <person name="Ovchinnikova G."/>
            <person name="Lu M."/>
            <person name="Kyrpides N."/>
            <person name="Mavromatis K."/>
            <person name="Ivanova N."/>
            <person name="Brettin T."/>
            <person name="Detter J.C."/>
            <person name="Han C."/>
            <person name="Larimer F."/>
            <person name="Land M."/>
            <person name="Hauser L."/>
            <person name="Markowitz V."/>
            <person name="Cheng J.-F."/>
            <person name="Hugenholtz P."/>
            <person name="Woyke T."/>
            <person name="Wu D."/>
            <person name="Spring S."/>
            <person name="Lang E."/>
            <person name="Kopitz M."/>
            <person name="Brambilla E."/>
            <person name="Klenk H.-P."/>
            <person name="Eisen J.A."/>
        </authorList>
    </citation>
    <scope>NUCLEOTIDE SEQUENCE [LARGE SCALE GENOMIC DNA]</scope>
    <source>
        <strain evidence="5">ATCC 23117 / DSM 6794 / NBRC 15988 / NCIMB 1366 / Sio-4</strain>
    </source>
</reference>
<dbReference type="InterPro" id="IPR011635">
    <property type="entry name" value="CARDB"/>
</dbReference>
<dbReference type="SUPFAM" id="SSF52317">
    <property type="entry name" value="Class I glutamine amidotransferase-like"/>
    <property type="match status" value="1"/>
</dbReference>
<evidence type="ECO:0000313" key="5">
    <source>
        <dbReference type="Proteomes" id="UP000006054"/>
    </source>
</evidence>
<dbReference type="Pfam" id="PF07705">
    <property type="entry name" value="CARDB"/>
    <property type="match status" value="1"/>
</dbReference>
<dbReference type="STRING" id="880071.Fleli_3827"/>
<name>I4AQ98_BERLS</name>